<evidence type="ECO:0000259" key="13">
    <source>
        <dbReference type="PROSITE" id="PS50835"/>
    </source>
</evidence>
<evidence type="ECO:0000256" key="10">
    <source>
        <dbReference type="ARBA" id="ARBA00022694"/>
    </source>
</evidence>
<dbReference type="Proteomes" id="UP000075882">
    <property type="component" value="Unassembled WGS sequence"/>
</dbReference>
<keyword evidence="10" id="KW-0819">tRNA processing</keyword>
<organism evidence="14">
    <name type="scientific">Anopheles coluzzii</name>
    <name type="common">African malaria mosquito</name>
    <dbReference type="NCBI Taxonomy" id="1518534"/>
    <lineage>
        <taxon>Eukaryota</taxon>
        <taxon>Metazoa</taxon>
        <taxon>Ecdysozoa</taxon>
        <taxon>Arthropoda</taxon>
        <taxon>Hexapoda</taxon>
        <taxon>Insecta</taxon>
        <taxon>Pterygota</taxon>
        <taxon>Neoptera</taxon>
        <taxon>Endopterygota</taxon>
        <taxon>Diptera</taxon>
        <taxon>Nematocera</taxon>
        <taxon>Culicoidea</taxon>
        <taxon>Culicidae</taxon>
        <taxon>Anophelinae</taxon>
        <taxon>Anopheles</taxon>
    </lineage>
</organism>
<comment type="subcellular location">
    <subcellularLocation>
        <location evidence="2">Cytoplasm</location>
    </subcellularLocation>
</comment>
<evidence type="ECO:0000256" key="5">
    <source>
        <dbReference type="ARBA" id="ARBA00018325"/>
    </source>
</evidence>
<dbReference type="PANTHER" id="PTHR21210:SF0">
    <property type="entry name" value="TRNA (URACIL-O(2)-)-METHYLTRANSFERASE-RELATED"/>
    <property type="match status" value="1"/>
</dbReference>
<evidence type="ECO:0000256" key="4">
    <source>
        <dbReference type="ARBA" id="ARBA00012795"/>
    </source>
</evidence>
<dbReference type="GO" id="GO:0141101">
    <property type="term" value="F:tRNA(Ser) (uridine(44)-2'-O-)-methyltransferase activity"/>
    <property type="evidence" value="ECO:0007669"/>
    <property type="project" value="UniProtKB-EC"/>
</dbReference>
<keyword evidence="7" id="KW-0489">Methyltransferase</keyword>
<evidence type="ECO:0000313" key="14">
    <source>
        <dbReference type="EnsemblMetazoa" id="ACOM039361-PA.1"/>
    </source>
</evidence>
<accession>A0A8W7PXJ2</accession>
<dbReference type="VEuPathDB" id="VectorBase:ACON2_042023"/>
<dbReference type="PROSITE" id="PS50835">
    <property type="entry name" value="IG_LIKE"/>
    <property type="match status" value="1"/>
</dbReference>
<name>A0A8W7PXJ2_ANOCL</name>
<feature type="domain" description="Ig-like" evidence="13">
    <location>
        <begin position="128"/>
        <end position="201"/>
    </location>
</feature>
<protein>
    <recommendedName>
        <fullName evidence="5">Probable tRNA (uracil-O(2)-)-methyltransferase</fullName>
        <ecNumber evidence="4">2.1.1.211</ecNumber>
    </recommendedName>
</protein>
<evidence type="ECO:0000256" key="7">
    <source>
        <dbReference type="ARBA" id="ARBA00022603"/>
    </source>
</evidence>
<feature type="region of interest" description="Disordered" evidence="12">
    <location>
        <begin position="435"/>
        <end position="459"/>
    </location>
</feature>
<evidence type="ECO:0000256" key="3">
    <source>
        <dbReference type="ARBA" id="ARBA00009056"/>
    </source>
</evidence>
<dbReference type="SUPFAM" id="SSF53098">
    <property type="entry name" value="Ribonuclease H-like"/>
    <property type="match status" value="1"/>
</dbReference>
<dbReference type="GO" id="GO:0005737">
    <property type="term" value="C:cytoplasm"/>
    <property type="evidence" value="ECO:0007669"/>
    <property type="project" value="UniProtKB-SubCell"/>
</dbReference>
<feature type="compositionally biased region" description="Basic and acidic residues" evidence="12">
    <location>
        <begin position="435"/>
        <end position="448"/>
    </location>
</feature>
<dbReference type="CDD" id="cd06136">
    <property type="entry name" value="TREX1_2"/>
    <property type="match status" value="1"/>
</dbReference>
<dbReference type="AlphaFoldDB" id="A0A8W7PXJ2"/>
<evidence type="ECO:0000256" key="1">
    <source>
        <dbReference type="ARBA" id="ARBA00002778"/>
    </source>
</evidence>
<dbReference type="Pfam" id="PF07757">
    <property type="entry name" value="AdoMet_MTase"/>
    <property type="match status" value="1"/>
</dbReference>
<dbReference type="Gene3D" id="3.30.420.10">
    <property type="entry name" value="Ribonuclease H-like superfamily/Ribonuclease H"/>
    <property type="match status" value="1"/>
</dbReference>
<dbReference type="PANTHER" id="PTHR21210">
    <property type="entry name" value="TRNA (URACIL-O(2)-)-METHYLTRANSFERASE-RELATED"/>
    <property type="match status" value="1"/>
</dbReference>
<comment type="catalytic activity">
    <reaction evidence="11">
        <text>uridine(44) in tRNA(Ser) + S-adenosyl-L-methionine = 2'-O-methyluridine(44) in tRNA(Ser) + S-adenosyl-L-homocysteine + H(+)</text>
        <dbReference type="Rhea" id="RHEA:43100"/>
        <dbReference type="Rhea" id="RHEA-COMP:10339"/>
        <dbReference type="Rhea" id="RHEA-COMP:10340"/>
        <dbReference type="ChEBI" id="CHEBI:15378"/>
        <dbReference type="ChEBI" id="CHEBI:57856"/>
        <dbReference type="ChEBI" id="CHEBI:59789"/>
        <dbReference type="ChEBI" id="CHEBI:65315"/>
        <dbReference type="ChEBI" id="CHEBI:74478"/>
        <dbReference type="EC" id="2.1.1.211"/>
    </reaction>
</comment>
<dbReference type="InterPro" id="IPR007110">
    <property type="entry name" value="Ig-like_dom"/>
</dbReference>
<sequence length="973" mass="110859">MFDRTIAEAVIKPDCISNFWQAVDIYLFKTHVVNKKLFGVKNVLILPYKNAPPSAEETSQATEHLLDQIAETELDSFEHETRKRLLCLGCEVRKEKVDNISLHEVSQQEFLRVQLQCLQKDKVTTLFPAFPFSLEVTHGTLSIRCQSTDNIDERSIYWLREVLLERMQKWMESNIPTNATGMSTASIRSLALVDNLEQYNCLFNELKQKYGQSMVSIWPECTDPQKFVFEDIAIAAYLLMLWRKERTAKGLESLQSFVDIGCGNGLLVYILASEGHRGYGIDLRKRKLWDMYPAEPKVDLRVETIVPSSSSLFPDIDWIIGNHSDELSPWIPVIAARSSYRCRFFLLPCCAYEFDGRKYQRQNCALSQYGDFLNYAAEIARVCGFTVETDRLRIPSTKRTCLVGSTRTYPEMEYEQQDGRVTAFINERSSGVEMEEKLAENGTPEEKVPSSGSWSAGFKPRESTEKVRNCTKIDRSVVDKIVAIVFGELLAKRRIPAEFAERSWNAGGTLALEELVKAIPQELLVALKAECGGLQTLLRNNHQIFRVEKGTVQLRIPTRISDTVDAALARKMKKVKNFKPINFKQRVCWFFVNHPDGCPLAEMDCAARLVQPATDCTPPVGRHAGRSKTLATHRMVELKSFVFFDLETTGLPEYEHFRTKITELSMVACAREHLLEASTEPPRVTHKLSLCFNPHRMITLGSSQATGLYNDLLEKEAKFDANAGEMVKLFLERLQKPVCLVAHNGQRFDFILLKQHLLRIDVALPGDLYCVDSLPAFREIEADVDRSYFENNEGLDSEIPELEYQALRVMEELERSKDWLKERQKQNETTPQSGRVEQKYKQVLRDYLAVSPNERQSASPPEPSDDSDESAKAPQRPTKSRKRLFDDALTNGTDKEEDEGVKPLAAPAVWNGPKKRFNLSELYRRTVGKELLKAHCAEADVLALMDCAIVHSARFVRYAEANCVPYEEVKSKF</sequence>
<evidence type="ECO:0000256" key="12">
    <source>
        <dbReference type="SAM" id="MobiDB-lite"/>
    </source>
</evidence>
<dbReference type="SMART" id="SM00479">
    <property type="entry name" value="EXOIII"/>
    <property type="match status" value="1"/>
</dbReference>
<comment type="similarity">
    <text evidence="3">Belongs to the TRM44 family.</text>
</comment>
<dbReference type="InterPro" id="IPR029063">
    <property type="entry name" value="SAM-dependent_MTases_sf"/>
</dbReference>
<dbReference type="VEuPathDB" id="VectorBase:ACON2_030296"/>
<dbReference type="InterPro" id="IPR013520">
    <property type="entry name" value="Ribonucl_H"/>
</dbReference>
<comment type="function">
    <text evidence="1">Probable adenosyl-L-methionine (AdoMet)-dependent tRNA (uracil-O(2)-)-methyltransferase.</text>
</comment>
<dbReference type="SUPFAM" id="SSF53335">
    <property type="entry name" value="S-adenosyl-L-methionine-dependent methyltransferases"/>
    <property type="match status" value="1"/>
</dbReference>
<keyword evidence="8" id="KW-0808">Transferase</keyword>
<evidence type="ECO:0000256" key="2">
    <source>
        <dbReference type="ARBA" id="ARBA00004496"/>
    </source>
</evidence>
<dbReference type="EnsemblMetazoa" id="ACOM039361-RA">
    <property type="protein sequence ID" value="ACOM039361-PA.1"/>
    <property type="gene ID" value="ACOM039361"/>
</dbReference>
<dbReference type="EC" id="2.1.1.211" evidence="4"/>
<dbReference type="InterPro" id="IPR012337">
    <property type="entry name" value="RNaseH-like_sf"/>
</dbReference>
<reference evidence="14" key="1">
    <citation type="submission" date="2022-08" db="UniProtKB">
        <authorList>
            <consortium name="EnsemblMetazoa"/>
        </authorList>
    </citation>
    <scope>IDENTIFICATION</scope>
</reference>
<evidence type="ECO:0000256" key="11">
    <source>
        <dbReference type="ARBA" id="ARBA00047957"/>
    </source>
</evidence>
<keyword evidence="9" id="KW-0949">S-adenosyl-L-methionine</keyword>
<evidence type="ECO:0000256" key="9">
    <source>
        <dbReference type="ARBA" id="ARBA00022691"/>
    </source>
</evidence>
<evidence type="ECO:0000256" key="8">
    <source>
        <dbReference type="ARBA" id="ARBA00022679"/>
    </source>
</evidence>
<feature type="region of interest" description="Disordered" evidence="12">
    <location>
        <begin position="851"/>
        <end position="902"/>
    </location>
</feature>
<proteinExistence type="inferred from homology"/>
<dbReference type="GO" id="GO:0003676">
    <property type="term" value="F:nucleic acid binding"/>
    <property type="evidence" value="ECO:0007669"/>
    <property type="project" value="InterPro"/>
</dbReference>
<evidence type="ECO:0000256" key="6">
    <source>
        <dbReference type="ARBA" id="ARBA00022490"/>
    </source>
</evidence>
<dbReference type="InterPro" id="IPR011671">
    <property type="entry name" value="tRNA_uracil_MeTrfase"/>
</dbReference>
<dbReference type="GO" id="GO:0030488">
    <property type="term" value="P:tRNA methylation"/>
    <property type="evidence" value="ECO:0007669"/>
    <property type="project" value="TreeGrafter"/>
</dbReference>
<keyword evidence="6" id="KW-0963">Cytoplasm</keyword>
<dbReference type="InterPro" id="IPR036397">
    <property type="entry name" value="RNaseH_sf"/>
</dbReference>